<evidence type="ECO:0000256" key="1">
    <source>
        <dbReference type="SAM" id="Coils"/>
    </source>
</evidence>
<dbReference type="OrthoDB" id="3364670at2759"/>
<gene>
    <name evidence="2" type="ORF">BS47DRAFT_1400198</name>
</gene>
<organism evidence="2 3">
    <name type="scientific">Hydnum rufescens UP504</name>
    <dbReference type="NCBI Taxonomy" id="1448309"/>
    <lineage>
        <taxon>Eukaryota</taxon>
        <taxon>Fungi</taxon>
        <taxon>Dikarya</taxon>
        <taxon>Basidiomycota</taxon>
        <taxon>Agaricomycotina</taxon>
        <taxon>Agaricomycetes</taxon>
        <taxon>Cantharellales</taxon>
        <taxon>Hydnaceae</taxon>
        <taxon>Hydnum</taxon>
    </lineage>
</organism>
<dbReference type="EMBL" id="MU129142">
    <property type="protein sequence ID" value="KAF9505660.1"/>
    <property type="molecule type" value="Genomic_DNA"/>
</dbReference>
<evidence type="ECO:0000313" key="2">
    <source>
        <dbReference type="EMBL" id="KAF9505660.1"/>
    </source>
</evidence>
<feature type="coiled-coil region" evidence="1">
    <location>
        <begin position="125"/>
        <end position="152"/>
    </location>
</feature>
<comment type="caution">
    <text evidence="2">The sequence shown here is derived from an EMBL/GenBank/DDBJ whole genome shotgun (WGS) entry which is preliminary data.</text>
</comment>
<evidence type="ECO:0000313" key="3">
    <source>
        <dbReference type="Proteomes" id="UP000886523"/>
    </source>
</evidence>
<name>A0A9P6DPH9_9AGAM</name>
<keyword evidence="3" id="KW-1185">Reference proteome</keyword>
<sequence length="167" mass="18290">MTCQLGINWKSEIWAFHDGEGCEQVFGVYSKTYSLSKGYAVSPTTLYLASRWAALMTEAAGPGEMTAWIALYLSQAGRRGDGKAVWAVYLVPPGSVQTLANCGPSQETVDELGELATDSSTVVVEDELQANIEAMRSSIKRIESNIKKKTEELHLSDQMSHKELDLP</sequence>
<proteinExistence type="predicted"/>
<protein>
    <submittedName>
        <fullName evidence="2">Uncharacterized protein</fullName>
    </submittedName>
</protein>
<dbReference type="Proteomes" id="UP000886523">
    <property type="component" value="Unassembled WGS sequence"/>
</dbReference>
<keyword evidence="1" id="KW-0175">Coiled coil</keyword>
<dbReference type="AlphaFoldDB" id="A0A9P6DPH9"/>
<accession>A0A9P6DPH9</accession>
<reference evidence="2" key="1">
    <citation type="journal article" date="2020" name="Nat. Commun.">
        <title>Large-scale genome sequencing of mycorrhizal fungi provides insights into the early evolution of symbiotic traits.</title>
        <authorList>
            <person name="Miyauchi S."/>
            <person name="Kiss E."/>
            <person name="Kuo A."/>
            <person name="Drula E."/>
            <person name="Kohler A."/>
            <person name="Sanchez-Garcia M."/>
            <person name="Morin E."/>
            <person name="Andreopoulos B."/>
            <person name="Barry K.W."/>
            <person name="Bonito G."/>
            <person name="Buee M."/>
            <person name="Carver A."/>
            <person name="Chen C."/>
            <person name="Cichocki N."/>
            <person name="Clum A."/>
            <person name="Culley D."/>
            <person name="Crous P.W."/>
            <person name="Fauchery L."/>
            <person name="Girlanda M."/>
            <person name="Hayes R.D."/>
            <person name="Keri Z."/>
            <person name="LaButti K."/>
            <person name="Lipzen A."/>
            <person name="Lombard V."/>
            <person name="Magnuson J."/>
            <person name="Maillard F."/>
            <person name="Murat C."/>
            <person name="Nolan M."/>
            <person name="Ohm R.A."/>
            <person name="Pangilinan J."/>
            <person name="Pereira M.F."/>
            <person name="Perotto S."/>
            <person name="Peter M."/>
            <person name="Pfister S."/>
            <person name="Riley R."/>
            <person name="Sitrit Y."/>
            <person name="Stielow J.B."/>
            <person name="Szollosi G."/>
            <person name="Zifcakova L."/>
            <person name="Stursova M."/>
            <person name="Spatafora J.W."/>
            <person name="Tedersoo L."/>
            <person name="Vaario L.M."/>
            <person name="Yamada A."/>
            <person name="Yan M."/>
            <person name="Wang P."/>
            <person name="Xu J."/>
            <person name="Bruns T."/>
            <person name="Baldrian P."/>
            <person name="Vilgalys R."/>
            <person name="Dunand C."/>
            <person name="Henrissat B."/>
            <person name="Grigoriev I.V."/>
            <person name="Hibbett D."/>
            <person name="Nagy L.G."/>
            <person name="Martin F.M."/>
        </authorList>
    </citation>
    <scope>NUCLEOTIDE SEQUENCE</scope>
    <source>
        <strain evidence="2">UP504</strain>
    </source>
</reference>